<keyword evidence="4 6" id="KW-1133">Transmembrane helix</keyword>
<sequence length="426" mass="45241">MSSSSIAVSLDQRTRLAALQSLQTPSRRGGPWLPFVGPAVLASVAYIDPGNFATNLQAGSTLGYTLLWVVLWANLMAMLVQTLSAKLGIATGRNMPELIRERWPRPLARLYWVQAEIVAMFTDLAEFLGAALGFHLLGGFSMPVSVLLTFAVVMAILGLERRGFRPLEIAVGALVAVITVAYGLELALSHIDWASAVRGLVLPSWGAGDDGLYLAAGILGATVMPHVIYLHSSLTQRRVLVPDALKPRLMRATRREVMLAMGLAGLLNMAMLAAAAATFQGRGAAMADLSVAWQSLTPLLGPAAAALFAVALLASGLSSSVVGTLSGQVVMQGFVGFSIPLWLRRTLTTLPAVVVIALGMDTTKVLVFSQVVLSFGIPFALVPLLLFTGQRELMGELVNAPRVRLAGWLIVSIIIALNLWLLGAMV</sequence>
<feature type="transmembrane region" description="Helical" evidence="6">
    <location>
        <begin position="110"/>
        <end position="134"/>
    </location>
</feature>
<dbReference type="InterPro" id="IPR001046">
    <property type="entry name" value="NRAMP_fam"/>
</dbReference>
<reference evidence="7" key="1">
    <citation type="submission" date="2016-10" db="EMBL/GenBank/DDBJ databases">
        <title>Sequence of Gallionella enrichment culture.</title>
        <authorList>
            <person name="Poehlein A."/>
            <person name="Muehling M."/>
            <person name="Daniel R."/>
        </authorList>
    </citation>
    <scope>NUCLEOTIDE SEQUENCE</scope>
</reference>
<evidence type="ECO:0000256" key="6">
    <source>
        <dbReference type="SAM" id="Phobius"/>
    </source>
</evidence>
<dbReference type="GO" id="GO:0005886">
    <property type="term" value="C:plasma membrane"/>
    <property type="evidence" value="ECO:0007669"/>
    <property type="project" value="TreeGrafter"/>
</dbReference>
<feature type="transmembrane region" description="Helical" evidence="6">
    <location>
        <begin position="299"/>
        <end position="322"/>
    </location>
</feature>
<dbReference type="PRINTS" id="PR00447">
    <property type="entry name" value="NATRESASSCMP"/>
</dbReference>
<feature type="transmembrane region" description="Helical" evidence="6">
    <location>
        <begin position="211"/>
        <end position="230"/>
    </location>
</feature>
<dbReference type="AlphaFoldDB" id="A0A1J5S385"/>
<protein>
    <submittedName>
        <fullName evidence="7">Divalent metal cation transporter MntH</fullName>
    </submittedName>
</protein>
<gene>
    <name evidence="7" type="primary">mntH_7</name>
    <name evidence="7" type="ORF">GALL_151710</name>
</gene>
<keyword evidence="5 6" id="KW-0472">Membrane</keyword>
<keyword evidence="3 6" id="KW-0812">Transmembrane</keyword>
<evidence type="ECO:0000256" key="2">
    <source>
        <dbReference type="ARBA" id="ARBA00022448"/>
    </source>
</evidence>
<evidence type="ECO:0000256" key="4">
    <source>
        <dbReference type="ARBA" id="ARBA00022989"/>
    </source>
</evidence>
<feature type="transmembrane region" description="Helical" evidence="6">
    <location>
        <begin position="366"/>
        <end position="386"/>
    </location>
</feature>
<dbReference type="PANTHER" id="PTHR11706">
    <property type="entry name" value="SOLUTE CARRIER PROTEIN FAMILY 11 MEMBER"/>
    <property type="match status" value="1"/>
</dbReference>
<feature type="transmembrane region" description="Helical" evidence="6">
    <location>
        <begin position="257"/>
        <end position="279"/>
    </location>
</feature>
<feature type="transmembrane region" description="Helical" evidence="6">
    <location>
        <begin position="342"/>
        <end position="360"/>
    </location>
</feature>
<dbReference type="NCBIfam" id="NF001923">
    <property type="entry name" value="PRK00701.1"/>
    <property type="match status" value="1"/>
</dbReference>
<organism evidence="7">
    <name type="scientific">mine drainage metagenome</name>
    <dbReference type="NCBI Taxonomy" id="410659"/>
    <lineage>
        <taxon>unclassified sequences</taxon>
        <taxon>metagenomes</taxon>
        <taxon>ecological metagenomes</taxon>
    </lineage>
</organism>
<dbReference type="EMBL" id="MLJW01000072">
    <property type="protein sequence ID" value="OIR02719.1"/>
    <property type="molecule type" value="Genomic_DNA"/>
</dbReference>
<feature type="transmembrane region" description="Helical" evidence="6">
    <location>
        <begin position="67"/>
        <end position="89"/>
    </location>
</feature>
<evidence type="ECO:0000256" key="1">
    <source>
        <dbReference type="ARBA" id="ARBA00004141"/>
    </source>
</evidence>
<dbReference type="NCBIfam" id="NF037982">
    <property type="entry name" value="Nramp_1"/>
    <property type="match status" value="1"/>
</dbReference>
<dbReference type="HAMAP" id="MF_00221">
    <property type="entry name" value="NRAMP"/>
    <property type="match status" value="1"/>
</dbReference>
<comment type="subcellular location">
    <subcellularLocation>
        <location evidence="1">Membrane</location>
        <topology evidence="1">Multi-pass membrane protein</topology>
    </subcellularLocation>
</comment>
<dbReference type="NCBIfam" id="TIGR01197">
    <property type="entry name" value="nramp"/>
    <property type="match status" value="1"/>
</dbReference>
<accession>A0A1J5S385</accession>
<feature type="transmembrane region" description="Helical" evidence="6">
    <location>
        <begin position="406"/>
        <end position="425"/>
    </location>
</feature>
<feature type="transmembrane region" description="Helical" evidence="6">
    <location>
        <begin position="171"/>
        <end position="191"/>
    </location>
</feature>
<feature type="transmembrane region" description="Helical" evidence="6">
    <location>
        <begin position="140"/>
        <end position="159"/>
    </location>
</feature>
<evidence type="ECO:0000313" key="7">
    <source>
        <dbReference type="EMBL" id="OIR02719.1"/>
    </source>
</evidence>
<dbReference type="GO" id="GO:0015086">
    <property type="term" value="F:cadmium ion transmembrane transporter activity"/>
    <property type="evidence" value="ECO:0007669"/>
    <property type="project" value="TreeGrafter"/>
</dbReference>
<dbReference type="GO" id="GO:0005384">
    <property type="term" value="F:manganese ion transmembrane transporter activity"/>
    <property type="evidence" value="ECO:0007669"/>
    <property type="project" value="TreeGrafter"/>
</dbReference>
<evidence type="ECO:0000256" key="3">
    <source>
        <dbReference type="ARBA" id="ARBA00022692"/>
    </source>
</evidence>
<dbReference type="Pfam" id="PF01566">
    <property type="entry name" value="Nramp"/>
    <property type="match status" value="1"/>
</dbReference>
<evidence type="ECO:0000256" key="5">
    <source>
        <dbReference type="ARBA" id="ARBA00023136"/>
    </source>
</evidence>
<proteinExistence type="inferred from homology"/>
<dbReference type="PANTHER" id="PTHR11706:SF33">
    <property type="entry name" value="NATURAL RESISTANCE-ASSOCIATED MACROPHAGE PROTEIN 2"/>
    <property type="match status" value="1"/>
</dbReference>
<name>A0A1J5S385_9ZZZZ</name>
<comment type="caution">
    <text evidence="7">The sequence shown here is derived from an EMBL/GenBank/DDBJ whole genome shotgun (WGS) entry which is preliminary data.</text>
</comment>
<dbReference type="GO" id="GO:0034755">
    <property type="term" value="P:iron ion transmembrane transport"/>
    <property type="evidence" value="ECO:0007669"/>
    <property type="project" value="TreeGrafter"/>
</dbReference>
<keyword evidence="2" id="KW-0813">Transport</keyword>